<proteinExistence type="predicted"/>
<feature type="region of interest" description="Disordered" evidence="1">
    <location>
        <begin position="535"/>
        <end position="554"/>
    </location>
</feature>
<keyword evidence="3" id="KW-1185">Reference proteome</keyword>
<feature type="region of interest" description="Disordered" evidence="1">
    <location>
        <begin position="424"/>
        <end position="471"/>
    </location>
</feature>
<feature type="compositionally biased region" description="Acidic residues" evidence="1">
    <location>
        <begin position="545"/>
        <end position="554"/>
    </location>
</feature>
<evidence type="ECO:0000256" key="1">
    <source>
        <dbReference type="SAM" id="MobiDB-lite"/>
    </source>
</evidence>
<accession>A0AAV0WBJ2</accession>
<feature type="compositionally biased region" description="Basic and acidic residues" evidence="1">
    <location>
        <begin position="338"/>
        <end position="349"/>
    </location>
</feature>
<sequence>MTNESESKDNTLTRNSNPTDDEDVTFFFFYDIVKQLILKRNDIGDSYVLSSWLKVLEQNKNKVVRNEYIKLMTLALQYPEPMCPFKDPPPETIDPLENGVIEMARKFLKKEGTATCIGNNEKETFPTISTAMSYDKRQYASYQIIPNVGVQCYYAFSDEPMFNWSLSSQISVPKGGPHATHIEWERSLAGIQLQLHKPSTEDIKLPNARKNASTKDDENENKSSVSGSRASRKKSDRLKESGETSELCDVMNIEQQNRNVNEVFEWNDASLLTGDIRLGAEMCSDRKVDAQVKTQIELDKEAFNAYDKLYPGDFLINVEQSVIDDIIPIKTNVVTESGDKKTIKEDEQQKQPLAQDGDGCGGGLKKKQRECPRPKLCTIRQSAGHGNVKPPPEESRAAVEKSSPSEHQRPHRISDMARKLAALNAPDGRTGHYKSRNTFVDPPTRCPTPADDYRAPLSGRRSPGGHDECGGGWAVLRPVRSTESRAERNLNSGMPFRWSERRSMTSDFTGERSEEVSSILRSRRTDPKCVSLAQLYGRSAKSRDEESDEPSSDV</sequence>
<name>A0AAV0WBJ2_9HEMI</name>
<dbReference type="AlphaFoldDB" id="A0AAV0WBJ2"/>
<evidence type="ECO:0000313" key="3">
    <source>
        <dbReference type="Proteomes" id="UP001160148"/>
    </source>
</evidence>
<comment type="caution">
    <text evidence="2">The sequence shown here is derived from an EMBL/GenBank/DDBJ whole genome shotgun (WGS) entry which is preliminary data.</text>
</comment>
<feature type="region of interest" description="Disordered" evidence="1">
    <location>
        <begin position="199"/>
        <end position="244"/>
    </location>
</feature>
<dbReference type="Proteomes" id="UP001160148">
    <property type="component" value="Unassembled WGS sequence"/>
</dbReference>
<evidence type="ECO:0008006" key="4">
    <source>
        <dbReference type="Google" id="ProtNLM"/>
    </source>
</evidence>
<feature type="region of interest" description="Disordered" evidence="1">
    <location>
        <begin position="338"/>
        <end position="412"/>
    </location>
</feature>
<dbReference type="EMBL" id="CARXXK010000002">
    <property type="protein sequence ID" value="CAI6353196.1"/>
    <property type="molecule type" value="Genomic_DNA"/>
</dbReference>
<evidence type="ECO:0000313" key="2">
    <source>
        <dbReference type="EMBL" id="CAI6353196.1"/>
    </source>
</evidence>
<organism evidence="2 3">
    <name type="scientific">Macrosiphum euphorbiae</name>
    <name type="common">potato aphid</name>
    <dbReference type="NCBI Taxonomy" id="13131"/>
    <lineage>
        <taxon>Eukaryota</taxon>
        <taxon>Metazoa</taxon>
        <taxon>Ecdysozoa</taxon>
        <taxon>Arthropoda</taxon>
        <taxon>Hexapoda</taxon>
        <taxon>Insecta</taxon>
        <taxon>Pterygota</taxon>
        <taxon>Neoptera</taxon>
        <taxon>Paraneoptera</taxon>
        <taxon>Hemiptera</taxon>
        <taxon>Sternorrhyncha</taxon>
        <taxon>Aphidomorpha</taxon>
        <taxon>Aphidoidea</taxon>
        <taxon>Aphididae</taxon>
        <taxon>Macrosiphini</taxon>
        <taxon>Macrosiphum</taxon>
    </lineage>
</organism>
<gene>
    <name evidence="2" type="ORF">MEUPH1_LOCUS9344</name>
</gene>
<feature type="compositionally biased region" description="Basic and acidic residues" evidence="1">
    <location>
        <begin position="391"/>
        <end position="412"/>
    </location>
</feature>
<protein>
    <recommendedName>
        <fullName evidence="4">DUF4485 domain-containing protein</fullName>
    </recommendedName>
</protein>
<reference evidence="2 3" key="1">
    <citation type="submission" date="2023-01" db="EMBL/GenBank/DDBJ databases">
        <authorList>
            <person name="Whitehead M."/>
        </authorList>
    </citation>
    <scope>NUCLEOTIDE SEQUENCE [LARGE SCALE GENOMIC DNA]</scope>
</reference>